<evidence type="ECO:0000313" key="2">
    <source>
        <dbReference type="EMBL" id="ALL63067.1"/>
    </source>
</evidence>
<dbReference type="KEGG" id="bcai:K788_0008391"/>
<evidence type="ECO:0000313" key="3">
    <source>
        <dbReference type="Proteomes" id="UP000019146"/>
    </source>
</evidence>
<protein>
    <submittedName>
        <fullName evidence="2">Uncharacterized protein</fullName>
    </submittedName>
</protein>
<dbReference type="EMBL" id="CP012746">
    <property type="protein sequence ID" value="ALL63067.1"/>
    <property type="molecule type" value="Genomic_DNA"/>
</dbReference>
<organism evidence="2 3">
    <name type="scientific">Paraburkholderia caribensis MBA4</name>
    <dbReference type="NCBI Taxonomy" id="1323664"/>
    <lineage>
        <taxon>Bacteria</taxon>
        <taxon>Pseudomonadati</taxon>
        <taxon>Pseudomonadota</taxon>
        <taxon>Betaproteobacteria</taxon>
        <taxon>Burkholderiales</taxon>
        <taxon>Burkholderiaceae</taxon>
        <taxon>Paraburkholderia</taxon>
    </lineage>
</organism>
<accession>A0A0P0R577</accession>
<gene>
    <name evidence="2" type="ORF">K788_0008391</name>
</gene>
<proteinExistence type="predicted"/>
<sequence length="38" mass="4069">MFVFRFALVERRAPHRVTGGASRNYSGGSTGVRRSGAG</sequence>
<dbReference type="Proteomes" id="UP000019146">
    <property type="component" value="Chromosome 1"/>
</dbReference>
<reference evidence="2 3" key="1">
    <citation type="journal article" date="2014" name="Genome Announc.">
        <title>Draft Genome Sequence of the Haloacid-Degrading Burkholderia caribensis Strain MBA4.</title>
        <authorList>
            <person name="Pan Y."/>
            <person name="Kong K.F."/>
            <person name="Tsang J.S."/>
        </authorList>
    </citation>
    <scope>NUCLEOTIDE SEQUENCE [LARGE SCALE GENOMIC DNA]</scope>
    <source>
        <strain evidence="2 3">MBA4</strain>
    </source>
</reference>
<name>A0A0P0R577_9BURK</name>
<evidence type="ECO:0000256" key="1">
    <source>
        <dbReference type="SAM" id="MobiDB-lite"/>
    </source>
</evidence>
<feature type="region of interest" description="Disordered" evidence="1">
    <location>
        <begin position="17"/>
        <end position="38"/>
    </location>
</feature>
<dbReference type="AlphaFoldDB" id="A0A0P0R577"/>